<feature type="binding site" evidence="12">
    <location>
        <begin position="218"/>
        <end position="223"/>
    </location>
    <ligand>
        <name>ATP</name>
        <dbReference type="ChEBI" id="CHEBI:30616"/>
    </ligand>
</feature>
<dbReference type="Pfam" id="PF00294">
    <property type="entry name" value="PfkB"/>
    <property type="match status" value="1"/>
</dbReference>
<feature type="binding site" evidence="12">
    <location>
        <begin position="9"/>
        <end position="11"/>
    </location>
    <ligand>
        <name>substrate</name>
    </ligand>
</feature>
<evidence type="ECO:0000259" key="13">
    <source>
        <dbReference type="Pfam" id="PF00294"/>
    </source>
</evidence>
<evidence type="ECO:0000256" key="7">
    <source>
        <dbReference type="ARBA" id="ARBA00022777"/>
    </source>
</evidence>
<dbReference type="GO" id="GO:0005829">
    <property type="term" value="C:cytosol"/>
    <property type="evidence" value="ECO:0007669"/>
    <property type="project" value="TreeGrafter"/>
</dbReference>
<comment type="catalytic activity">
    <reaction evidence="12">
        <text>D-ribose + ATP = D-ribose 5-phosphate + ADP + H(+)</text>
        <dbReference type="Rhea" id="RHEA:13697"/>
        <dbReference type="ChEBI" id="CHEBI:15378"/>
        <dbReference type="ChEBI" id="CHEBI:30616"/>
        <dbReference type="ChEBI" id="CHEBI:47013"/>
        <dbReference type="ChEBI" id="CHEBI:78346"/>
        <dbReference type="ChEBI" id="CHEBI:456216"/>
        <dbReference type="EC" id="2.7.1.15"/>
    </reaction>
</comment>
<keyword evidence="5 12" id="KW-0479">Metal-binding</keyword>
<feature type="binding site" evidence="12">
    <location>
        <position position="280"/>
    </location>
    <ligand>
        <name>K(+)</name>
        <dbReference type="ChEBI" id="CHEBI:29103"/>
    </ligand>
</feature>
<dbReference type="PROSITE" id="PS00583">
    <property type="entry name" value="PFKB_KINASES_1"/>
    <property type="match status" value="1"/>
</dbReference>
<protein>
    <recommendedName>
        <fullName evidence="3 12">Ribokinase</fullName>
        <shortName evidence="12">RK</shortName>
        <ecNumber evidence="2 12">2.7.1.15</ecNumber>
    </recommendedName>
</protein>
<evidence type="ECO:0000256" key="4">
    <source>
        <dbReference type="ARBA" id="ARBA00022679"/>
    </source>
</evidence>
<feature type="binding site" evidence="12">
    <location>
        <position position="283"/>
    </location>
    <ligand>
        <name>K(+)</name>
        <dbReference type="ChEBI" id="CHEBI:29103"/>
    </ligand>
</feature>
<dbReference type="PRINTS" id="PR00990">
    <property type="entry name" value="RIBOKINASE"/>
</dbReference>
<keyword evidence="10 12" id="KW-0630">Potassium</keyword>
<dbReference type="InterPro" id="IPR011877">
    <property type="entry name" value="Ribokinase"/>
</dbReference>
<feature type="binding site" evidence="12">
    <location>
        <position position="250"/>
    </location>
    <ligand>
        <name>substrate</name>
    </ligand>
</feature>
<feature type="binding site" evidence="12">
    <location>
        <position position="244"/>
    </location>
    <ligand>
        <name>K(+)</name>
        <dbReference type="ChEBI" id="CHEBI:29103"/>
    </ligand>
</feature>
<dbReference type="InterPro" id="IPR017583">
    <property type="entry name" value="Tagatose/fructose_Pkinase"/>
</dbReference>
<keyword evidence="11 12" id="KW-0119">Carbohydrate metabolism</keyword>
<dbReference type="Gene3D" id="3.40.1190.20">
    <property type="match status" value="1"/>
</dbReference>
<evidence type="ECO:0000256" key="3">
    <source>
        <dbReference type="ARBA" id="ARBA00016943"/>
    </source>
</evidence>
<comment type="caution">
    <text evidence="12">Lacks conserved residue(s) required for the propagation of feature annotation.</text>
</comment>
<dbReference type="InterPro" id="IPR002173">
    <property type="entry name" value="Carboh/pur_kinase_PfkB_CS"/>
</dbReference>
<feature type="active site" description="Proton acceptor" evidence="12">
    <location>
        <position position="250"/>
    </location>
</feature>
<comment type="subcellular location">
    <subcellularLocation>
        <location evidence="12">Cytoplasm</location>
    </subcellularLocation>
</comment>
<evidence type="ECO:0000256" key="12">
    <source>
        <dbReference type="HAMAP-Rule" id="MF_01987"/>
    </source>
</evidence>
<evidence type="ECO:0000256" key="6">
    <source>
        <dbReference type="ARBA" id="ARBA00022741"/>
    </source>
</evidence>
<comment type="function">
    <text evidence="12">Catalyzes the phosphorylation of ribose at O-5 in a reaction requiring ATP and magnesium. The resulting D-ribose-5-phosphate can then be used either for sythesis of nucleotides, histidine, and tryptophan, or as a component of the pentose phosphate pathway.</text>
</comment>
<evidence type="ECO:0000313" key="14">
    <source>
        <dbReference type="EMBL" id="HHP68151.1"/>
    </source>
</evidence>
<evidence type="ECO:0000256" key="5">
    <source>
        <dbReference type="ARBA" id="ARBA00022723"/>
    </source>
</evidence>
<feature type="binding site" evidence="12">
    <location>
        <begin position="37"/>
        <end position="41"/>
    </location>
    <ligand>
        <name>substrate</name>
    </ligand>
</feature>
<feature type="binding site" evidence="12">
    <location>
        <position position="182"/>
    </location>
    <ligand>
        <name>ATP</name>
        <dbReference type="ChEBI" id="CHEBI:30616"/>
    </ligand>
</feature>
<dbReference type="PROSITE" id="PS00584">
    <property type="entry name" value="PFKB_KINASES_2"/>
    <property type="match status" value="1"/>
</dbReference>
<comment type="pathway">
    <text evidence="12">Carbohydrate metabolism; D-ribose degradation; D-ribose 5-phosphate from beta-D-ribopyranose: step 2/2.</text>
</comment>
<dbReference type="GO" id="GO:0046872">
    <property type="term" value="F:metal ion binding"/>
    <property type="evidence" value="ECO:0007669"/>
    <property type="project" value="UniProtKB-KW"/>
</dbReference>
<dbReference type="GO" id="GO:0019303">
    <property type="term" value="P:D-ribose catabolic process"/>
    <property type="evidence" value="ECO:0007669"/>
    <property type="project" value="UniProtKB-UniRule"/>
</dbReference>
<keyword evidence="7 12" id="KW-0418">Kinase</keyword>
<feature type="binding site" evidence="12">
    <location>
        <position position="274"/>
    </location>
    <ligand>
        <name>ATP</name>
        <dbReference type="ChEBI" id="CHEBI:30616"/>
    </ligand>
</feature>
<dbReference type="PANTHER" id="PTHR10584">
    <property type="entry name" value="SUGAR KINASE"/>
    <property type="match status" value="1"/>
</dbReference>
<evidence type="ECO:0000256" key="8">
    <source>
        <dbReference type="ARBA" id="ARBA00022840"/>
    </source>
</evidence>
<dbReference type="GO" id="GO:0005524">
    <property type="term" value="F:ATP binding"/>
    <property type="evidence" value="ECO:0007669"/>
    <property type="project" value="UniProtKB-UniRule"/>
</dbReference>
<comment type="similarity">
    <text evidence="12">Belongs to the carbohydrate kinase PfkB family. Ribokinase subfamily.</text>
</comment>
<feature type="binding site" evidence="12">
    <location>
        <position position="138"/>
    </location>
    <ligand>
        <name>substrate</name>
    </ligand>
</feature>
<sequence>MITVLGSIHVDFVITLDSFPHPGETVIGRSFKIFMGGKGANQAVGCGRLGVKVHMVGKVGKTFREEIIRNFEKNNVDASFVFFDNEVETGTALIYVNERSGENMIAVFPGADYKLRREEVSTALDSIGPSKVFLTQLEIPIDIVEASIKKAHSLYDYVILNPAPYRRFSEEILKYVTLITPNKIEASLLTGIEIRSISDAVKAGKELIRKGVAYAVITLGGDGALLVERDSVLHFKVFPAKVVDSTGAGDAFNAGLAYAISRGESLPEAVKLANAVAALKVTKMGAQEGLPWRSELEAFTSSPMFQSYTPIELR</sequence>
<keyword evidence="12" id="KW-0963">Cytoplasm</keyword>
<evidence type="ECO:0000256" key="11">
    <source>
        <dbReference type="ARBA" id="ARBA00023277"/>
    </source>
</evidence>
<dbReference type="InterPro" id="IPR002139">
    <property type="entry name" value="Ribo/fructo_kinase"/>
</dbReference>
<comment type="subunit">
    <text evidence="12">Homodimer.</text>
</comment>
<dbReference type="PANTHER" id="PTHR10584:SF166">
    <property type="entry name" value="RIBOKINASE"/>
    <property type="match status" value="1"/>
</dbReference>
<reference evidence="14" key="1">
    <citation type="journal article" date="2020" name="mSystems">
        <title>Genome- and Community-Level Interaction Insights into Carbon Utilization and Element Cycling Functions of Hydrothermarchaeota in Hydrothermal Sediment.</title>
        <authorList>
            <person name="Zhou Z."/>
            <person name="Liu Y."/>
            <person name="Xu W."/>
            <person name="Pan J."/>
            <person name="Luo Z.H."/>
            <person name="Li M."/>
        </authorList>
    </citation>
    <scope>NUCLEOTIDE SEQUENCE [LARGE SCALE GENOMIC DNA]</scope>
    <source>
        <strain evidence="14">SpSt-110</strain>
    </source>
</reference>
<dbReference type="GO" id="GO:0004747">
    <property type="term" value="F:ribokinase activity"/>
    <property type="evidence" value="ECO:0007669"/>
    <property type="project" value="UniProtKB-UniRule"/>
</dbReference>
<comment type="activity regulation">
    <text evidence="12">Activated by a monovalent cation that binds near, but not in, the active site. The most likely occupant of the site in vivo is potassium. Ion binding induces a conformational change that may alter substrate affinity.</text>
</comment>
<evidence type="ECO:0000256" key="2">
    <source>
        <dbReference type="ARBA" id="ARBA00012035"/>
    </source>
</evidence>
<comment type="cofactor">
    <cofactor evidence="12">
        <name>Mg(2+)</name>
        <dbReference type="ChEBI" id="CHEBI:18420"/>
    </cofactor>
    <text evidence="12">Requires a divalent cation, most likely magnesium in vivo, as an electrophilic catalyst to aid phosphoryl group transfer. It is the chelate of the metal and the nucleotide that is the actual substrate.</text>
</comment>
<dbReference type="AlphaFoldDB" id="A0A7J3XZY3"/>
<comment type="similarity">
    <text evidence="1">Belongs to the carbohydrate kinase pfkB family.</text>
</comment>
<dbReference type="HAMAP" id="MF_01987">
    <property type="entry name" value="Ribokinase"/>
    <property type="match status" value="1"/>
</dbReference>
<evidence type="ECO:0000256" key="10">
    <source>
        <dbReference type="ARBA" id="ARBA00022958"/>
    </source>
</evidence>
<dbReference type="InterPro" id="IPR011611">
    <property type="entry name" value="PfkB_dom"/>
</dbReference>
<feature type="domain" description="Carbohydrate kinase PfkB" evidence="13">
    <location>
        <begin position="2"/>
        <end position="292"/>
    </location>
</feature>
<feature type="binding site" evidence="12">
    <location>
        <position position="246"/>
    </location>
    <ligand>
        <name>K(+)</name>
        <dbReference type="ChEBI" id="CHEBI:29103"/>
    </ligand>
</feature>
<dbReference type="NCBIfam" id="TIGR02152">
    <property type="entry name" value="D_ribokin_bact"/>
    <property type="match status" value="1"/>
</dbReference>
<gene>
    <name evidence="12 14" type="primary">rbsK</name>
    <name evidence="14" type="ORF">ENM60_05145</name>
</gene>
<comment type="caution">
    <text evidence="14">The sequence shown here is derived from an EMBL/GenBank/DDBJ whole genome shotgun (WGS) entry which is preliminary data.</text>
</comment>
<dbReference type="EC" id="2.7.1.15" evidence="2 12"/>
<keyword evidence="6 12" id="KW-0547">Nucleotide-binding</keyword>
<keyword evidence="8 12" id="KW-0067">ATP-binding</keyword>
<accession>A0A7J3XZY3</accession>
<feature type="binding site" evidence="12">
    <location>
        <begin position="249"/>
        <end position="250"/>
    </location>
    <ligand>
        <name>ATP</name>
        <dbReference type="ChEBI" id="CHEBI:30616"/>
    </ligand>
</feature>
<dbReference type="EMBL" id="DRYK01000063">
    <property type="protein sequence ID" value="HHP68151.1"/>
    <property type="molecule type" value="Genomic_DNA"/>
</dbReference>
<keyword evidence="4 12" id="KW-0808">Transferase</keyword>
<dbReference type="CDD" id="cd01174">
    <property type="entry name" value="ribokinase"/>
    <property type="match status" value="1"/>
</dbReference>
<dbReference type="PIRSF" id="PIRSF000535">
    <property type="entry name" value="1PFK/6PFK/LacC"/>
    <property type="match status" value="1"/>
</dbReference>
<name>A0A7J3XZY3_9CREN</name>
<evidence type="ECO:0000256" key="1">
    <source>
        <dbReference type="ARBA" id="ARBA00005380"/>
    </source>
</evidence>
<evidence type="ECO:0000256" key="9">
    <source>
        <dbReference type="ARBA" id="ARBA00022842"/>
    </source>
</evidence>
<organism evidence="14">
    <name type="scientific">Thermogladius calderae</name>
    <dbReference type="NCBI Taxonomy" id="1200300"/>
    <lineage>
        <taxon>Archaea</taxon>
        <taxon>Thermoproteota</taxon>
        <taxon>Thermoprotei</taxon>
        <taxon>Desulfurococcales</taxon>
        <taxon>Desulfurococcaceae</taxon>
        <taxon>Thermogladius</taxon>
    </lineage>
</organism>
<feature type="binding site" evidence="12">
    <location>
        <position position="285"/>
    </location>
    <ligand>
        <name>K(+)</name>
        <dbReference type="ChEBI" id="CHEBI:29103"/>
    </ligand>
</feature>
<dbReference type="InterPro" id="IPR029056">
    <property type="entry name" value="Ribokinase-like"/>
</dbReference>
<dbReference type="SUPFAM" id="SSF53613">
    <property type="entry name" value="Ribokinase-like"/>
    <property type="match status" value="1"/>
</dbReference>
<dbReference type="UniPathway" id="UPA00916">
    <property type="reaction ID" value="UER00889"/>
</dbReference>
<proteinExistence type="inferred from homology"/>
<keyword evidence="9 12" id="KW-0460">Magnesium</keyword>